<dbReference type="SUPFAM" id="SSF52047">
    <property type="entry name" value="RNI-like"/>
    <property type="match status" value="1"/>
</dbReference>
<protein>
    <recommendedName>
        <fullName evidence="3">F-box domain-containing protein</fullName>
    </recommendedName>
</protein>
<dbReference type="AlphaFoldDB" id="A0A9P7VQF6"/>
<dbReference type="GeneID" id="66112812"/>
<evidence type="ECO:0000313" key="1">
    <source>
        <dbReference type="EMBL" id="KAG7444805.1"/>
    </source>
</evidence>
<organism evidence="1 2">
    <name type="scientific">Guyanagaster necrorhizus</name>
    <dbReference type="NCBI Taxonomy" id="856835"/>
    <lineage>
        <taxon>Eukaryota</taxon>
        <taxon>Fungi</taxon>
        <taxon>Dikarya</taxon>
        <taxon>Basidiomycota</taxon>
        <taxon>Agaricomycotina</taxon>
        <taxon>Agaricomycetes</taxon>
        <taxon>Agaricomycetidae</taxon>
        <taxon>Agaricales</taxon>
        <taxon>Marasmiineae</taxon>
        <taxon>Physalacriaceae</taxon>
        <taxon>Guyanagaster</taxon>
    </lineage>
</organism>
<proteinExistence type="predicted"/>
<keyword evidence="2" id="KW-1185">Reference proteome</keyword>
<dbReference type="Proteomes" id="UP000812287">
    <property type="component" value="Unassembled WGS sequence"/>
</dbReference>
<comment type="caution">
    <text evidence="1">The sequence shown here is derived from an EMBL/GenBank/DDBJ whole genome shotgun (WGS) entry which is preliminary data.</text>
</comment>
<accession>A0A9P7VQF6</accession>
<dbReference type="EMBL" id="MU250539">
    <property type="protein sequence ID" value="KAG7444805.1"/>
    <property type="molecule type" value="Genomic_DNA"/>
</dbReference>
<evidence type="ECO:0008006" key="3">
    <source>
        <dbReference type="Google" id="ProtNLM"/>
    </source>
</evidence>
<name>A0A9P7VQF6_9AGAR</name>
<evidence type="ECO:0000313" key="2">
    <source>
        <dbReference type="Proteomes" id="UP000812287"/>
    </source>
</evidence>
<dbReference type="InterPro" id="IPR032675">
    <property type="entry name" value="LRR_dom_sf"/>
</dbReference>
<sequence length="492" mass="56010">MDQPYTDRHESQIYAYLRSDFIPTDGEMAQILSDVSFLTKELESTNCNERVKKQKALNIRRSILAPIRRLPVEILLEIFSLLPPERPPSNRHQFYALPSRPSNTRDMPWVLSHVSAFWHATSLASPPLWTHIYIASKYAKMEQFLIQTTLARSQDCPLDLCICMDLEDPECEEIVIKSLTLAAPRCVSLRLDIPAPTLMALSLSCSFPRLQHLELHVDIHPADLTTSVDVFMKSVQLHSVRFMEVRVPEQIQLPLTELHVLSQVFVDSYDQLAVILKEAKGLVSLDAWPSGAYASSLVGSAAEKITHSNLRCLDTGYSALEHLSLPALDHLTLDEDDMQHETEEKMQVLPDFLQRSKCHLRRLRLMHYGRVAKILPLILGSPSFITLTRLDIYVESVEVYALLGDIRLMPQLRHLSICDGFENENETSFFGVCAEPFHAIIEARRNQLRGLTLTSLEVERMTPELLEHIREIAEDGIEVEFIGRGLDQLYPP</sequence>
<gene>
    <name evidence="1" type="ORF">BT62DRAFT_995269</name>
</gene>
<reference evidence="1" key="1">
    <citation type="submission" date="2020-11" db="EMBL/GenBank/DDBJ databases">
        <title>Adaptations for nitrogen fixation in a non-lichenized fungal sporocarp promotes dispersal by wood-feeding termites.</title>
        <authorList>
            <consortium name="DOE Joint Genome Institute"/>
            <person name="Koch R.A."/>
            <person name="Yoon G."/>
            <person name="Arayal U."/>
            <person name="Lail K."/>
            <person name="Amirebrahimi M."/>
            <person name="Labutti K."/>
            <person name="Lipzen A."/>
            <person name="Riley R."/>
            <person name="Barry K."/>
            <person name="Henrissat B."/>
            <person name="Grigoriev I.V."/>
            <person name="Herr J.R."/>
            <person name="Aime M.C."/>
        </authorList>
    </citation>
    <scope>NUCLEOTIDE SEQUENCE</scope>
    <source>
        <strain evidence="1">MCA 3950</strain>
    </source>
</reference>
<dbReference type="OrthoDB" id="2884925at2759"/>
<dbReference type="Gene3D" id="3.80.10.10">
    <property type="entry name" value="Ribonuclease Inhibitor"/>
    <property type="match status" value="1"/>
</dbReference>
<dbReference type="RefSeq" id="XP_043038305.1">
    <property type="nucleotide sequence ID" value="XM_043190515.1"/>
</dbReference>